<evidence type="ECO:0000313" key="10">
    <source>
        <dbReference type="EMBL" id="KZT02023.1"/>
    </source>
</evidence>
<evidence type="ECO:0000256" key="8">
    <source>
        <dbReference type="RuleBase" id="RU000461"/>
    </source>
</evidence>
<feature type="transmembrane region" description="Helical" evidence="9">
    <location>
        <begin position="64"/>
        <end position="87"/>
    </location>
</feature>
<evidence type="ECO:0000256" key="5">
    <source>
        <dbReference type="ARBA" id="ARBA00023002"/>
    </source>
</evidence>
<dbReference type="GO" id="GO:0005506">
    <property type="term" value="F:iron ion binding"/>
    <property type="evidence" value="ECO:0007669"/>
    <property type="project" value="InterPro"/>
</dbReference>
<proteinExistence type="inferred from homology"/>
<keyword evidence="9" id="KW-1133">Transmembrane helix</keyword>
<dbReference type="STRING" id="1314785.A0A165C1D0"/>
<accession>A0A165C1D0</accession>
<gene>
    <name evidence="10" type="ORF">LAESUDRAFT_745243</name>
</gene>
<dbReference type="InterPro" id="IPR001128">
    <property type="entry name" value="Cyt_P450"/>
</dbReference>
<evidence type="ECO:0000256" key="2">
    <source>
        <dbReference type="ARBA" id="ARBA00010617"/>
    </source>
</evidence>
<evidence type="ECO:0000256" key="6">
    <source>
        <dbReference type="ARBA" id="ARBA00023004"/>
    </source>
</evidence>
<keyword evidence="5 8" id="KW-0560">Oxidoreductase</keyword>
<dbReference type="SUPFAM" id="SSF48264">
    <property type="entry name" value="Cytochrome P450"/>
    <property type="match status" value="1"/>
</dbReference>
<keyword evidence="9" id="KW-0472">Membrane</keyword>
<dbReference type="InterPro" id="IPR047146">
    <property type="entry name" value="Cyt_P450_E_CYP52_fungi"/>
</dbReference>
<dbReference type="CDD" id="cd11063">
    <property type="entry name" value="CYP52"/>
    <property type="match status" value="1"/>
</dbReference>
<evidence type="ECO:0000256" key="9">
    <source>
        <dbReference type="SAM" id="Phobius"/>
    </source>
</evidence>
<sequence length="619" mass="70933">MQESALALLMASSRRSFRFNMSRWAPGIPFLLRYTVPLVAYAVIIAQVSRLLSTAWEIQISSLFMWCIIVLSAPSFVAARIIFRYWWVARSARHAGAILPPRWIGKSFGHLDVLGEMMHSLDHGYPGDFAWPTFAEHGPIAQTDILWDRMYITCDPQVIKTILATDFDNFIKGEIFSGFMSPVLGTGVFNSDGEMWKWHRSMTRPFFSKDRISHFELFDKHSNEALRKMAERLSEGHAVDFQDLVSRFTLDCSSEFLFGSCVDFLRSPLPFSHDATGFLSSSSLSPDTTSSAIAFAKAFQSAQHVCAQRSWRGWVWPLYEMFEDKTSRHMCRVDQFLDPIIREALTRHNEQGSGTINYEDADSEEDTFLDNLVRYTSDPVVLHDEVLNILLAGRDTIASSLTFAVYLLCMYPAVLSRLRKEIHDVVGLSRRPTYEDIREMRYLRAVINETLRLYPPVPFNIRYSVKDCVIPNPDPKGPPIFVPANTPVSYYPFVMHRSTAYWGPDAMEFDPDRFLDDRLQKYLVPNPFIFLPFNAGPRICLGQQFAYNEISFFLIKLLQRFDTMELDLEAQPSASRPPAEWTGAWGRKNVEKIWPKVHLTMYANGGLWVRMTASGKEDA</sequence>
<dbReference type="GO" id="GO:0020037">
    <property type="term" value="F:heme binding"/>
    <property type="evidence" value="ECO:0007669"/>
    <property type="project" value="InterPro"/>
</dbReference>
<dbReference type="InterPro" id="IPR017972">
    <property type="entry name" value="Cyt_P450_CS"/>
</dbReference>
<reference evidence="10 11" key="1">
    <citation type="journal article" date="2016" name="Mol. Biol. Evol.">
        <title>Comparative Genomics of Early-Diverging Mushroom-Forming Fungi Provides Insights into the Origins of Lignocellulose Decay Capabilities.</title>
        <authorList>
            <person name="Nagy L.G."/>
            <person name="Riley R."/>
            <person name="Tritt A."/>
            <person name="Adam C."/>
            <person name="Daum C."/>
            <person name="Floudas D."/>
            <person name="Sun H."/>
            <person name="Yadav J.S."/>
            <person name="Pangilinan J."/>
            <person name="Larsson K.H."/>
            <person name="Matsuura K."/>
            <person name="Barry K."/>
            <person name="Labutti K."/>
            <person name="Kuo R."/>
            <person name="Ohm R.A."/>
            <person name="Bhattacharya S.S."/>
            <person name="Shirouzu T."/>
            <person name="Yoshinaga Y."/>
            <person name="Martin F.M."/>
            <person name="Grigoriev I.V."/>
            <person name="Hibbett D.S."/>
        </authorList>
    </citation>
    <scope>NUCLEOTIDE SEQUENCE [LARGE SCALE GENOMIC DNA]</scope>
    <source>
        <strain evidence="10 11">93-53</strain>
    </source>
</reference>
<evidence type="ECO:0000256" key="3">
    <source>
        <dbReference type="ARBA" id="ARBA00022617"/>
    </source>
</evidence>
<keyword evidence="11" id="KW-1185">Reference proteome</keyword>
<evidence type="ECO:0000256" key="7">
    <source>
        <dbReference type="ARBA" id="ARBA00023033"/>
    </source>
</evidence>
<dbReference type="Pfam" id="PF00067">
    <property type="entry name" value="p450"/>
    <property type="match status" value="1"/>
</dbReference>
<dbReference type="Proteomes" id="UP000076871">
    <property type="component" value="Unassembled WGS sequence"/>
</dbReference>
<dbReference type="EMBL" id="KV427657">
    <property type="protein sequence ID" value="KZT02023.1"/>
    <property type="molecule type" value="Genomic_DNA"/>
</dbReference>
<dbReference type="Gene3D" id="1.10.630.10">
    <property type="entry name" value="Cytochrome P450"/>
    <property type="match status" value="1"/>
</dbReference>
<dbReference type="PRINTS" id="PR00385">
    <property type="entry name" value="P450"/>
</dbReference>
<comment type="similarity">
    <text evidence="2 8">Belongs to the cytochrome P450 family.</text>
</comment>
<dbReference type="PANTHER" id="PTHR24287:SF1">
    <property type="entry name" value="P450, PUTATIVE (EUROFUNG)-RELATED"/>
    <property type="match status" value="1"/>
</dbReference>
<evidence type="ECO:0000256" key="4">
    <source>
        <dbReference type="ARBA" id="ARBA00022723"/>
    </source>
</evidence>
<name>A0A165C1D0_9APHY</name>
<feature type="transmembrane region" description="Helical" evidence="9">
    <location>
        <begin position="32"/>
        <end position="52"/>
    </location>
</feature>
<keyword evidence="6 8" id="KW-0408">Iron</keyword>
<keyword evidence="4 8" id="KW-0479">Metal-binding</keyword>
<dbReference type="GeneID" id="63828389"/>
<dbReference type="RefSeq" id="XP_040759763.1">
    <property type="nucleotide sequence ID" value="XM_040911361.1"/>
</dbReference>
<dbReference type="PANTHER" id="PTHR24287">
    <property type="entry name" value="P450, PUTATIVE (EUROFUNG)-RELATED"/>
    <property type="match status" value="1"/>
</dbReference>
<evidence type="ECO:0000313" key="11">
    <source>
        <dbReference type="Proteomes" id="UP000076871"/>
    </source>
</evidence>
<dbReference type="InterPro" id="IPR036396">
    <property type="entry name" value="Cyt_P450_sf"/>
</dbReference>
<keyword evidence="9" id="KW-0812">Transmembrane</keyword>
<comment type="cofactor">
    <cofactor evidence="1">
        <name>heme</name>
        <dbReference type="ChEBI" id="CHEBI:30413"/>
    </cofactor>
</comment>
<dbReference type="InParanoid" id="A0A165C1D0"/>
<protein>
    <submittedName>
        <fullName evidence="10">Cytochrome P450</fullName>
    </submittedName>
</protein>
<dbReference type="PROSITE" id="PS00086">
    <property type="entry name" value="CYTOCHROME_P450"/>
    <property type="match status" value="1"/>
</dbReference>
<dbReference type="OrthoDB" id="1470350at2759"/>
<dbReference type="AlphaFoldDB" id="A0A165C1D0"/>
<keyword evidence="3 8" id="KW-0349">Heme</keyword>
<dbReference type="GO" id="GO:0016705">
    <property type="term" value="F:oxidoreductase activity, acting on paired donors, with incorporation or reduction of molecular oxygen"/>
    <property type="evidence" value="ECO:0007669"/>
    <property type="project" value="InterPro"/>
</dbReference>
<evidence type="ECO:0000256" key="1">
    <source>
        <dbReference type="ARBA" id="ARBA00001971"/>
    </source>
</evidence>
<organism evidence="10 11">
    <name type="scientific">Laetiporus sulphureus 93-53</name>
    <dbReference type="NCBI Taxonomy" id="1314785"/>
    <lineage>
        <taxon>Eukaryota</taxon>
        <taxon>Fungi</taxon>
        <taxon>Dikarya</taxon>
        <taxon>Basidiomycota</taxon>
        <taxon>Agaricomycotina</taxon>
        <taxon>Agaricomycetes</taxon>
        <taxon>Polyporales</taxon>
        <taxon>Laetiporus</taxon>
    </lineage>
</organism>
<keyword evidence="7 8" id="KW-0503">Monooxygenase</keyword>
<dbReference type="GO" id="GO:0004497">
    <property type="term" value="F:monooxygenase activity"/>
    <property type="evidence" value="ECO:0007669"/>
    <property type="project" value="UniProtKB-KW"/>
</dbReference>